<dbReference type="AlphaFoldDB" id="A0A1Y6CTF6"/>
<dbReference type="InterPro" id="IPR011146">
    <property type="entry name" value="HIT-like"/>
</dbReference>
<dbReference type="EMBL" id="FWZX01000034">
    <property type="protein sequence ID" value="SMF75662.1"/>
    <property type="molecule type" value="Genomic_DNA"/>
</dbReference>
<feature type="short sequence motif" description="Histidine triad motif" evidence="2 3">
    <location>
        <begin position="92"/>
        <end position="96"/>
    </location>
</feature>
<dbReference type="STRING" id="560819.SAMN05428998_13454"/>
<gene>
    <name evidence="5" type="ORF">SAMN05428998_13454</name>
</gene>
<evidence type="ECO:0000256" key="3">
    <source>
        <dbReference type="PROSITE-ProRule" id="PRU00464"/>
    </source>
</evidence>
<dbReference type="PRINTS" id="PR00332">
    <property type="entry name" value="HISTRIAD"/>
</dbReference>
<sequence length="144" mass="16203">MTDCVFCRIAAGSIPSHRVFEDDELVAFLDIQPIRAGHVLIVTRRHYVDFTELPDPLAESMVRLGRRFGALQKRLWGVERAGFFFTGGDVSHVHAHVVPLVEKTDVTSRRYIAEPELTFRPPPREPDARLAEVAQRLAAELGEA</sequence>
<dbReference type="InterPro" id="IPR001310">
    <property type="entry name" value="Histidine_triad_HIT"/>
</dbReference>
<reference evidence="5 6" key="1">
    <citation type="submission" date="2017-04" db="EMBL/GenBank/DDBJ databases">
        <authorList>
            <person name="Afonso C.L."/>
            <person name="Miller P.J."/>
            <person name="Scott M.A."/>
            <person name="Spackman E."/>
            <person name="Goraichik I."/>
            <person name="Dimitrov K.M."/>
            <person name="Suarez D.L."/>
            <person name="Swayne D.E."/>
        </authorList>
    </citation>
    <scope>NUCLEOTIDE SEQUENCE [LARGE SCALE GENOMIC DNA]</scope>
    <source>
        <strain evidence="5 6">USBA 355</strain>
    </source>
</reference>
<evidence type="ECO:0000313" key="6">
    <source>
        <dbReference type="Proteomes" id="UP000192917"/>
    </source>
</evidence>
<keyword evidence="6" id="KW-1185">Reference proteome</keyword>
<feature type="active site" description="Tele-AMP-histidine intermediate" evidence="1">
    <location>
        <position position="94"/>
    </location>
</feature>
<dbReference type="GO" id="GO:0009117">
    <property type="term" value="P:nucleotide metabolic process"/>
    <property type="evidence" value="ECO:0007669"/>
    <property type="project" value="TreeGrafter"/>
</dbReference>
<name>A0A1Y6CTF6_9PROT</name>
<dbReference type="SUPFAM" id="SSF54197">
    <property type="entry name" value="HIT-like"/>
    <property type="match status" value="1"/>
</dbReference>
<dbReference type="Pfam" id="PF01230">
    <property type="entry name" value="HIT"/>
    <property type="match status" value="1"/>
</dbReference>
<evidence type="ECO:0000256" key="1">
    <source>
        <dbReference type="PIRSR" id="PIRSR601310-1"/>
    </source>
</evidence>
<dbReference type="Proteomes" id="UP000192917">
    <property type="component" value="Unassembled WGS sequence"/>
</dbReference>
<protein>
    <submittedName>
        <fullName evidence="5">Histidine triad (HIT) family protein</fullName>
    </submittedName>
</protein>
<dbReference type="PANTHER" id="PTHR46648">
    <property type="entry name" value="HIT FAMILY PROTEIN 1"/>
    <property type="match status" value="1"/>
</dbReference>
<evidence type="ECO:0000259" key="4">
    <source>
        <dbReference type="PROSITE" id="PS51084"/>
    </source>
</evidence>
<evidence type="ECO:0000313" key="5">
    <source>
        <dbReference type="EMBL" id="SMF75662.1"/>
    </source>
</evidence>
<dbReference type="InterPro" id="IPR036265">
    <property type="entry name" value="HIT-like_sf"/>
</dbReference>
<dbReference type="Gene3D" id="3.30.428.10">
    <property type="entry name" value="HIT-like"/>
    <property type="match status" value="1"/>
</dbReference>
<feature type="domain" description="HIT" evidence="4">
    <location>
        <begin position="5"/>
        <end position="108"/>
    </location>
</feature>
<dbReference type="PROSITE" id="PS51084">
    <property type="entry name" value="HIT_2"/>
    <property type="match status" value="1"/>
</dbReference>
<organism evidence="5 6">
    <name type="scientific">Tistlia consotensis USBA 355</name>
    <dbReference type="NCBI Taxonomy" id="560819"/>
    <lineage>
        <taxon>Bacteria</taxon>
        <taxon>Pseudomonadati</taxon>
        <taxon>Pseudomonadota</taxon>
        <taxon>Alphaproteobacteria</taxon>
        <taxon>Rhodospirillales</taxon>
        <taxon>Rhodovibrionaceae</taxon>
        <taxon>Tistlia</taxon>
    </lineage>
</organism>
<dbReference type="RefSeq" id="WP_218822957.1">
    <property type="nucleotide sequence ID" value="NZ_FWZX01000034.1"/>
</dbReference>
<proteinExistence type="predicted"/>
<dbReference type="PANTHER" id="PTHR46648:SF1">
    <property type="entry name" value="ADENOSINE 5'-MONOPHOSPHORAMIDASE HNT1"/>
    <property type="match status" value="1"/>
</dbReference>
<accession>A0A1Y6CTF6</accession>
<evidence type="ECO:0000256" key="2">
    <source>
        <dbReference type="PIRSR" id="PIRSR601310-3"/>
    </source>
</evidence>
<dbReference type="GO" id="GO:0003824">
    <property type="term" value="F:catalytic activity"/>
    <property type="evidence" value="ECO:0007669"/>
    <property type="project" value="InterPro"/>
</dbReference>